<dbReference type="AlphaFoldDB" id="A0A813TJP0"/>
<accession>A0A813TJP0</accession>
<evidence type="ECO:0000313" key="4">
    <source>
        <dbReference type="EMBL" id="CAF0810314.1"/>
    </source>
</evidence>
<sequence>MNNRVGVDESVEVNSNTTGSRTLYEHFRKRKFIWIISSIILIAVIIAVPTIIITGNNNEMEKASTVTEMLTTTEITTQITTSTTTTKSKQILPPVIINNNTKWKQNAVTVAGGNGQGSELNQLNWPVGIYVDDDDQSIYIVDSLNHRIVRWELDAKNGEIVAGGNERGKDIDQLDNPMDIILNKEKKYLIICDANNRRVMRWSRQNIDDQEILIPDIICWSLAIDNNGDLYIADMQSNLVRRFQQGDMVGIVVAGRHGTGNQLDQLDRPRSIFVDEYYSVYIADYFNNRVMKWLKYAAEGSIIAPGHASNENPNPLGSLISLTVDHMGNIYVSNWDNHQIMRWSPGAIEGTPVAGEKQSGSGSMQFMNPQDLSFDRQGNLYVVDKDNHRIQKFTIDLD</sequence>
<organism evidence="4 6">
    <name type="scientific">Adineta steineri</name>
    <dbReference type="NCBI Taxonomy" id="433720"/>
    <lineage>
        <taxon>Eukaryota</taxon>
        <taxon>Metazoa</taxon>
        <taxon>Spiralia</taxon>
        <taxon>Gnathifera</taxon>
        <taxon>Rotifera</taxon>
        <taxon>Eurotatoria</taxon>
        <taxon>Bdelloidea</taxon>
        <taxon>Adinetida</taxon>
        <taxon>Adinetidae</taxon>
        <taxon>Adineta</taxon>
    </lineage>
</organism>
<dbReference type="InterPro" id="IPR050952">
    <property type="entry name" value="TRIM-NHL_E3_ligases"/>
</dbReference>
<dbReference type="EMBL" id="CAJNOG010000034">
    <property type="protein sequence ID" value="CAF0810314.1"/>
    <property type="molecule type" value="Genomic_DNA"/>
</dbReference>
<feature type="transmembrane region" description="Helical" evidence="3">
    <location>
        <begin position="32"/>
        <end position="52"/>
    </location>
</feature>
<evidence type="ECO:0000313" key="6">
    <source>
        <dbReference type="Proteomes" id="UP000663845"/>
    </source>
</evidence>
<comment type="caution">
    <text evidence="4">The sequence shown here is derived from an EMBL/GenBank/DDBJ whole genome shotgun (WGS) entry which is preliminary data.</text>
</comment>
<keyword evidence="1" id="KW-0677">Repeat</keyword>
<evidence type="ECO:0000256" key="1">
    <source>
        <dbReference type="ARBA" id="ARBA00022737"/>
    </source>
</evidence>
<dbReference type="Proteomes" id="UP000663844">
    <property type="component" value="Unassembled WGS sequence"/>
</dbReference>
<dbReference type="SUPFAM" id="SSF63829">
    <property type="entry name" value="Calcium-dependent phosphotriesterase"/>
    <property type="match status" value="1"/>
</dbReference>
<gene>
    <name evidence="4" type="ORF">JYZ213_LOCUS5744</name>
    <name evidence="5" type="ORF">OXD698_LOCUS36694</name>
</gene>
<evidence type="ECO:0000256" key="2">
    <source>
        <dbReference type="PROSITE-ProRule" id="PRU00504"/>
    </source>
</evidence>
<dbReference type="EMBL" id="CAJOAZ010006139">
    <property type="protein sequence ID" value="CAF4124858.1"/>
    <property type="molecule type" value="Genomic_DNA"/>
</dbReference>
<dbReference type="InterPro" id="IPR001258">
    <property type="entry name" value="NHL_repeat"/>
</dbReference>
<proteinExistence type="predicted"/>
<keyword evidence="3" id="KW-1133">Transmembrane helix</keyword>
<evidence type="ECO:0008006" key="7">
    <source>
        <dbReference type="Google" id="ProtNLM"/>
    </source>
</evidence>
<feature type="repeat" description="NHL" evidence="2">
    <location>
        <begin position="355"/>
        <end position="396"/>
    </location>
</feature>
<dbReference type="Proteomes" id="UP000663845">
    <property type="component" value="Unassembled WGS sequence"/>
</dbReference>
<dbReference type="Pfam" id="PF01436">
    <property type="entry name" value="NHL"/>
    <property type="match status" value="2"/>
</dbReference>
<dbReference type="PROSITE" id="PS51125">
    <property type="entry name" value="NHL"/>
    <property type="match status" value="1"/>
</dbReference>
<keyword evidence="3" id="KW-0472">Membrane</keyword>
<reference evidence="4" key="1">
    <citation type="submission" date="2021-02" db="EMBL/GenBank/DDBJ databases">
        <authorList>
            <person name="Nowell W R."/>
        </authorList>
    </citation>
    <scope>NUCLEOTIDE SEQUENCE</scope>
</reference>
<keyword evidence="3" id="KW-0812">Transmembrane</keyword>
<dbReference type="Gene3D" id="2.120.10.30">
    <property type="entry name" value="TolB, C-terminal domain"/>
    <property type="match status" value="2"/>
</dbReference>
<evidence type="ECO:0000256" key="3">
    <source>
        <dbReference type="SAM" id="Phobius"/>
    </source>
</evidence>
<dbReference type="InterPro" id="IPR011042">
    <property type="entry name" value="6-blade_b-propeller_TolB-like"/>
</dbReference>
<name>A0A813TJP0_9BILA</name>
<dbReference type="PANTHER" id="PTHR24104">
    <property type="entry name" value="E3 UBIQUITIN-PROTEIN LIGASE NHLRC1-RELATED"/>
    <property type="match status" value="1"/>
</dbReference>
<evidence type="ECO:0000313" key="5">
    <source>
        <dbReference type="EMBL" id="CAF4124858.1"/>
    </source>
</evidence>
<protein>
    <recommendedName>
        <fullName evidence="7">NHL repeat containing protein</fullName>
    </recommendedName>
</protein>
<dbReference type="CDD" id="cd05819">
    <property type="entry name" value="NHL"/>
    <property type="match status" value="1"/>
</dbReference>